<dbReference type="Proteomes" id="UP000826513">
    <property type="component" value="Chromosome 2"/>
</dbReference>
<dbReference type="Pfam" id="PF03786">
    <property type="entry name" value="UxuA"/>
    <property type="match status" value="2"/>
</dbReference>
<evidence type="ECO:0000313" key="1">
    <source>
        <dbReference type="EMBL" id="QYA09957.1"/>
    </source>
</evidence>
<sequence length="326" mass="37049">MYLGTQVDARDDDEFRVWAQLGIKNVCADPPGKPASWTFDDILRQREKVESFGLTLDMIQLPMSSRPIEDTPYQDILLGGPDRDRQIDAVCTMIENIARAGIPAAKYNLNIIGIPRTEMERGRGGSLNEAWRWDKADHDASPGLAGVLSEDENWERIDYFLERVVTVAEGNKVRLACHPHDPYTPPGYRGVTRVLGTVEGLKKFVQMRENPYHGLNFCQGSIGEMLENPHEEIDDIIRWFGNRDKIFNVHYRNIRGGKLSFMETFPDEGDMDMIRSLKIYKEVGYKYMIMPDHVPTISGRDPVGVAFSFCYGYIAALLEAMDKGHI</sequence>
<accession>A0ABX8T9H7</accession>
<dbReference type="EMBL" id="CP072168">
    <property type="protein sequence ID" value="QYA09957.1"/>
    <property type="molecule type" value="Genomic_DNA"/>
</dbReference>
<dbReference type="RefSeq" id="WP_219276149.1">
    <property type="nucleotide sequence ID" value="NZ_CP072168.1"/>
</dbReference>
<protein>
    <submittedName>
        <fullName evidence="1">Mannonate dehydratase</fullName>
    </submittedName>
</protein>
<evidence type="ECO:0000313" key="2">
    <source>
        <dbReference type="Proteomes" id="UP000826513"/>
    </source>
</evidence>
<organism evidence="1 2">
    <name type="scientific">Agrobacterium larrymoorei</name>
    <dbReference type="NCBI Taxonomy" id="160699"/>
    <lineage>
        <taxon>Bacteria</taxon>
        <taxon>Pseudomonadati</taxon>
        <taxon>Pseudomonadota</taxon>
        <taxon>Alphaproteobacteria</taxon>
        <taxon>Hyphomicrobiales</taxon>
        <taxon>Rhizobiaceae</taxon>
        <taxon>Rhizobium/Agrobacterium group</taxon>
        <taxon>Agrobacterium</taxon>
    </lineage>
</organism>
<dbReference type="InterPro" id="IPR004628">
    <property type="entry name" value="Man_deHydtase"/>
</dbReference>
<name>A0ABX8T9H7_9HYPH</name>
<dbReference type="PANTHER" id="PTHR30387">
    <property type="entry name" value="MANNONATE DEHYDRATASE"/>
    <property type="match status" value="1"/>
</dbReference>
<gene>
    <name evidence="1" type="ORF">J5285_21720</name>
</gene>
<reference evidence="1 2" key="1">
    <citation type="submission" date="2021-03" db="EMBL/GenBank/DDBJ databases">
        <title>Rapid diversification of plasmids in a genus of pathogenic and nitrogen fixing bacteria.</title>
        <authorList>
            <person name="Weisberg A.J."/>
            <person name="Miller M."/>
            <person name="Ream W."/>
            <person name="Grunwald N.J."/>
            <person name="Chang J.H."/>
        </authorList>
    </citation>
    <scope>NUCLEOTIDE SEQUENCE [LARGE SCALE GENOMIC DNA]</scope>
    <source>
        <strain evidence="1 2">AF3.44</strain>
    </source>
</reference>
<keyword evidence="2" id="KW-1185">Reference proteome</keyword>
<dbReference type="PANTHER" id="PTHR30387:SF2">
    <property type="entry name" value="MANNONATE DEHYDRATASE"/>
    <property type="match status" value="1"/>
</dbReference>
<proteinExistence type="predicted"/>